<protein>
    <recommendedName>
        <fullName evidence="11">Acyl-coenzyme A oxidase</fullName>
    </recommendedName>
</protein>
<feature type="domain" description="Acyl-CoA oxidase C-alpha1" evidence="16">
    <location>
        <begin position="251"/>
        <end position="413"/>
    </location>
</feature>
<organism evidence="17 18">
    <name type="scientific">Paralvinella palmiformis</name>
    <dbReference type="NCBI Taxonomy" id="53620"/>
    <lineage>
        <taxon>Eukaryota</taxon>
        <taxon>Metazoa</taxon>
        <taxon>Spiralia</taxon>
        <taxon>Lophotrochozoa</taxon>
        <taxon>Annelida</taxon>
        <taxon>Polychaeta</taxon>
        <taxon>Sedentaria</taxon>
        <taxon>Canalipalpata</taxon>
        <taxon>Terebellida</taxon>
        <taxon>Terebelliformia</taxon>
        <taxon>Alvinellidae</taxon>
        <taxon>Paralvinella</taxon>
    </lineage>
</organism>
<dbReference type="SUPFAM" id="SSF47203">
    <property type="entry name" value="Acyl-CoA dehydrogenase C-terminal domain-like"/>
    <property type="match status" value="2"/>
</dbReference>
<sequence length="621" mass="70176">MLFKGGGLPHESLALQEKLFGAGPDYNFMTRIERFKNSLVRVQHFIRCCARYNLHDHADKKWFEGVAFPNEVSVLGPHSGMFIPTLKEQGSEEQIQKWVPQAEKHQIMGTYIQTELGHGTFVRGLETTATYDPKTEEFILNSPTLTSIKWWPGGLGRTCNFGIVMALLYIDGKNYGMHPFVVQLRSLKTHEPLPGLTMGDIGPKFGFDTVDNGYLQFNHFGIPRENMLMKYCQVLKNGTYTKQTRNPKFSYGAMIFVRSMVVYEVAGQGLAKACTIAIRYSAIRRQSELKKSRPEPQILDYQTQQYKLFPLLALAYAVWFTGVRMKEIYFMVNNEIKQGHTERLPELHAISSGLKAFTTSMASWGIERCRLACGGHGYSAASGLPKIYVNATGGCTYEGENTVMLLQCARFLMNIYGGVKNGRRPSGSVNYLGERISSRCTLTSEFTLKSLADAFKHRAARMIKEASERLNRLQASGNDPEDSWNLNSVVLTKAAEAHCHYYMVLVFESVVESVEDNCVKDILRQLCQLLALCGIQENSGDFIQDGFLNNDQLELVKQKQLSLLSEIRPNAVLLVDAFEFHDVQLGSILGRFDGNVYENLFKWAKKTPLNKPEDLIHRLLR</sequence>
<accession>A0AAD9JRI2</accession>
<evidence type="ECO:0000256" key="9">
    <source>
        <dbReference type="ARBA" id="ARBA00023098"/>
    </source>
</evidence>
<evidence type="ECO:0000256" key="11">
    <source>
        <dbReference type="PIRNR" id="PIRNR000168"/>
    </source>
</evidence>
<dbReference type="SUPFAM" id="SSF56645">
    <property type="entry name" value="Acyl-CoA dehydrogenase NM domain-like"/>
    <property type="match status" value="1"/>
</dbReference>
<feature type="domain" description="Acyl-CoA oxidase C-terminal" evidence="14">
    <location>
        <begin position="448"/>
        <end position="612"/>
    </location>
</feature>
<feature type="binding site" evidence="13">
    <location>
        <position position="114"/>
    </location>
    <ligand>
        <name>FAD</name>
        <dbReference type="ChEBI" id="CHEBI:57692"/>
    </ligand>
</feature>
<comment type="cofactor">
    <cofactor evidence="1">
        <name>FAD</name>
        <dbReference type="ChEBI" id="CHEBI:57692"/>
    </cofactor>
</comment>
<keyword evidence="5 11" id="KW-0285">Flavoprotein</keyword>
<comment type="similarity">
    <text evidence="4 11">Belongs to the acyl-CoA oxidase family.</text>
</comment>
<dbReference type="InterPro" id="IPR055060">
    <property type="entry name" value="ACOX_C_alpha1"/>
</dbReference>
<dbReference type="GO" id="GO:0055088">
    <property type="term" value="P:lipid homeostasis"/>
    <property type="evidence" value="ECO:0007669"/>
    <property type="project" value="TreeGrafter"/>
</dbReference>
<dbReference type="InterPro" id="IPR029320">
    <property type="entry name" value="Acyl-CoA_ox_N"/>
</dbReference>
<dbReference type="Pfam" id="PF01756">
    <property type="entry name" value="ACOX"/>
    <property type="match status" value="1"/>
</dbReference>
<keyword evidence="6 11" id="KW-0274">FAD</keyword>
<comment type="caution">
    <text evidence="17">The sequence shown here is derived from an EMBL/GenBank/DDBJ whole genome shotgun (WGS) entry which is preliminary data.</text>
</comment>
<evidence type="ECO:0000313" key="18">
    <source>
        <dbReference type="Proteomes" id="UP001208570"/>
    </source>
</evidence>
<evidence type="ECO:0000256" key="10">
    <source>
        <dbReference type="ARBA" id="ARBA00023140"/>
    </source>
</evidence>
<dbReference type="GO" id="GO:0033540">
    <property type="term" value="P:fatty acid beta-oxidation using acyl-CoA oxidase"/>
    <property type="evidence" value="ECO:0007669"/>
    <property type="project" value="TreeGrafter"/>
</dbReference>
<feature type="binding site" evidence="13">
    <location>
        <position position="153"/>
    </location>
    <ligand>
        <name>FAD</name>
        <dbReference type="ChEBI" id="CHEBI:57692"/>
    </ligand>
</feature>
<dbReference type="InterPro" id="IPR046373">
    <property type="entry name" value="Acyl-CoA_Oxase/DH_mid-dom_sf"/>
</dbReference>
<keyword evidence="7" id="KW-0276">Fatty acid metabolism</keyword>
<comment type="subcellular location">
    <subcellularLocation>
        <location evidence="2">Peroxisome</location>
    </subcellularLocation>
</comment>
<feature type="domain" description="Acyl-coenzyme A oxidase N-terminal" evidence="15">
    <location>
        <begin position="12"/>
        <end position="107"/>
    </location>
</feature>
<dbReference type="PANTHER" id="PTHR10909:SF250">
    <property type="entry name" value="PEROXISOMAL ACYL-COENZYME A OXIDASE 1"/>
    <property type="match status" value="1"/>
</dbReference>
<dbReference type="GO" id="GO:0005777">
    <property type="term" value="C:peroxisome"/>
    <property type="evidence" value="ECO:0007669"/>
    <property type="project" value="UniProtKB-SubCell"/>
</dbReference>
<comment type="pathway">
    <text evidence="3">Lipid metabolism; peroxisomal fatty acid beta-oxidation.</text>
</comment>
<evidence type="ECO:0000256" key="2">
    <source>
        <dbReference type="ARBA" id="ARBA00004275"/>
    </source>
</evidence>
<dbReference type="PANTHER" id="PTHR10909">
    <property type="entry name" value="ELECTRON TRANSPORT OXIDOREDUCTASE"/>
    <property type="match status" value="1"/>
</dbReference>
<dbReference type="Gene3D" id="2.40.110.10">
    <property type="entry name" value="Butyryl-CoA Dehydrogenase, subunit A, domain 2"/>
    <property type="match status" value="1"/>
</dbReference>
<dbReference type="InterPro" id="IPR037069">
    <property type="entry name" value="AcylCoA_DH/ox_N_sf"/>
</dbReference>
<evidence type="ECO:0000259" key="16">
    <source>
        <dbReference type="Pfam" id="PF22924"/>
    </source>
</evidence>
<evidence type="ECO:0000256" key="12">
    <source>
        <dbReference type="PIRSR" id="PIRSR000168-1"/>
    </source>
</evidence>
<dbReference type="GO" id="GO:0005504">
    <property type="term" value="F:fatty acid binding"/>
    <property type="evidence" value="ECO:0007669"/>
    <property type="project" value="TreeGrafter"/>
</dbReference>
<proteinExistence type="inferred from homology"/>
<gene>
    <name evidence="17" type="ORF">LSH36_188g07013</name>
</gene>
<evidence type="ECO:0000259" key="15">
    <source>
        <dbReference type="Pfam" id="PF14749"/>
    </source>
</evidence>
<dbReference type="Gene3D" id="1.20.140.10">
    <property type="entry name" value="Butyryl-CoA Dehydrogenase, subunit A, domain 3"/>
    <property type="match status" value="2"/>
</dbReference>
<evidence type="ECO:0000256" key="7">
    <source>
        <dbReference type="ARBA" id="ARBA00022832"/>
    </source>
</evidence>
<dbReference type="InterPro" id="IPR009100">
    <property type="entry name" value="AcylCoA_DH/oxidase_NM_dom_sf"/>
</dbReference>
<keyword evidence="18" id="KW-1185">Reference proteome</keyword>
<dbReference type="EMBL" id="JAODUP010000188">
    <property type="protein sequence ID" value="KAK2157611.1"/>
    <property type="molecule type" value="Genomic_DNA"/>
</dbReference>
<dbReference type="GO" id="GO:0071949">
    <property type="term" value="F:FAD binding"/>
    <property type="evidence" value="ECO:0007669"/>
    <property type="project" value="InterPro"/>
</dbReference>
<dbReference type="FunFam" id="2.40.110.10:FF:000003">
    <property type="entry name" value="Acyl-coenzyme A oxidase"/>
    <property type="match status" value="1"/>
</dbReference>
<evidence type="ECO:0000256" key="6">
    <source>
        <dbReference type="ARBA" id="ARBA00022827"/>
    </source>
</evidence>
<evidence type="ECO:0000259" key="14">
    <source>
        <dbReference type="Pfam" id="PF01756"/>
    </source>
</evidence>
<dbReference type="PIRSF" id="PIRSF000168">
    <property type="entry name" value="Acyl-CoA_oxidase"/>
    <property type="match status" value="1"/>
</dbReference>
<feature type="active site" description="Proton acceptor" evidence="12">
    <location>
        <position position="398"/>
    </location>
</feature>
<name>A0AAD9JRI2_9ANNE</name>
<evidence type="ECO:0000256" key="5">
    <source>
        <dbReference type="ARBA" id="ARBA00022630"/>
    </source>
</evidence>
<reference evidence="17" key="1">
    <citation type="journal article" date="2023" name="Mol. Biol. Evol.">
        <title>Third-Generation Sequencing Reveals the Adaptive Role of the Epigenome in Three Deep-Sea Polychaetes.</title>
        <authorList>
            <person name="Perez M."/>
            <person name="Aroh O."/>
            <person name="Sun Y."/>
            <person name="Lan Y."/>
            <person name="Juniper S.K."/>
            <person name="Young C.R."/>
            <person name="Angers B."/>
            <person name="Qian P.Y."/>
        </authorList>
    </citation>
    <scope>NUCLEOTIDE SEQUENCE</scope>
    <source>
        <strain evidence="17">P08H-3</strain>
    </source>
</reference>
<evidence type="ECO:0000313" key="17">
    <source>
        <dbReference type="EMBL" id="KAK2157611.1"/>
    </source>
</evidence>
<dbReference type="AlphaFoldDB" id="A0AAD9JRI2"/>
<evidence type="ECO:0000256" key="4">
    <source>
        <dbReference type="ARBA" id="ARBA00006288"/>
    </source>
</evidence>
<evidence type="ECO:0000256" key="1">
    <source>
        <dbReference type="ARBA" id="ARBA00001974"/>
    </source>
</evidence>
<keyword evidence="9" id="KW-0443">Lipid metabolism</keyword>
<dbReference type="Proteomes" id="UP001208570">
    <property type="component" value="Unassembled WGS sequence"/>
</dbReference>
<dbReference type="FunFam" id="1.20.140.10:FF:000007">
    <property type="entry name" value="Acyl-coenzyme A oxidase"/>
    <property type="match status" value="1"/>
</dbReference>
<dbReference type="FunFam" id="1.20.140.10:FF:000005">
    <property type="entry name" value="Acyl-coenzyme A oxidase"/>
    <property type="match status" value="1"/>
</dbReference>
<evidence type="ECO:0000256" key="8">
    <source>
        <dbReference type="ARBA" id="ARBA00023002"/>
    </source>
</evidence>
<dbReference type="InterPro" id="IPR012258">
    <property type="entry name" value="Acyl-CoA_oxidase"/>
</dbReference>
<dbReference type="GO" id="GO:0003997">
    <property type="term" value="F:acyl-CoA oxidase activity"/>
    <property type="evidence" value="ECO:0007669"/>
    <property type="project" value="InterPro"/>
</dbReference>
<dbReference type="InterPro" id="IPR002655">
    <property type="entry name" value="Acyl-CoA_oxidase_C"/>
</dbReference>
<evidence type="ECO:0000256" key="13">
    <source>
        <dbReference type="PIRSR" id="PIRSR000168-2"/>
    </source>
</evidence>
<dbReference type="Pfam" id="PF22924">
    <property type="entry name" value="ACOX_C_alpha1"/>
    <property type="match status" value="1"/>
</dbReference>
<evidence type="ECO:0000256" key="3">
    <source>
        <dbReference type="ARBA" id="ARBA00004846"/>
    </source>
</evidence>
<keyword evidence="8" id="KW-0560">Oxidoreductase</keyword>
<dbReference type="InterPro" id="IPR036250">
    <property type="entry name" value="AcylCo_DH-like_C"/>
</dbReference>
<dbReference type="Gene3D" id="1.10.540.10">
    <property type="entry name" value="Acyl-CoA dehydrogenase/oxidase, N-terminal domain"/>
    <property type="match status" value="1"/>
</dbReference>
<dbReference type="Pfam" id="PF14749">
    <property type="entry name" value="Acyl-CoA_ox_N"/>
    <property type="match status" value="1"/>
</dbReference>
<keyword evidence="10" id="KW-0576">Peroxisome</keyword>